<dbReference type="Pfam" id="PF02481">
    <property type="entry name" value="DNA_processg_A"/>
    <property type="match status" value="1"/>
</dbReference>
<dbReference type="InterPro" id="IPR003488">
    <property type="entry name" value="DprA"/>
</dbReference>
<evidence type="ECO:0000259" key="2">
    <source>
        <dbReference type="Pfam" id="PF02481"/>
    </source>
</evidence>
<proteinExistence type="inferred from homology"/>
<accession>A0A9X2WP49</accession>
<dbReference type="RefSeq" id="WP_261299189.1">
    <property type="nucleotide sequence ID" value="NZ_JAMTCD010000018.1"/>
</dbReference>
<dbReference type="AlphaFoldDB" id="A0A9X2WP49"/>
<comment type="caution">
    <text evidence="4">The sequence shown here is derived from an EMBL/GenBank/DDBJ whole genome shotgun (WGS) entry which is preliminary data.</text>
</comment>
<dbReference type="EMBL" id="JAMTCD010000018">
    <property type="protein sequence ID" value="MCT7942840.1"/>
    <property type="molecule type" value="Genomic_DNA"/>
</dbReference>
<organism evidence="4 5">
    <name type="scientific">Shewanella holmiensis</name>
    <dbReference type="NCBI Taxonomy" id="2952222"/>
    <lineage>
        <taxon>Bacteria</taxon>
        <taxon>Pseudomonadati</taxon>
        <taxon>Pseudomonadota</taxon>
        <taxon>Gammaproteobacteria</taxon>
        <taxon>Alteromonadales</taxon>
        <taxon>Shewanellaceae</taxon>
        <taxon>Shewanella</taxon>
    </lineage>
</organism>
<dbReference type="InterPro" id="IPR041614">
    <property type="entry name" value="DprA_WH"/>
</dbReference>
<dbReference type="InterPro" id="IPR036388">
    <property type="entry name" value="WH-like_DNA-bd_sf"/>
</dbReference>
<feature type="domain" description="DprA winged helix" evidence="3">
    <location>
        <begin position="286"/>
        <end position="335"/>
    </location>
</feature>
<gene>
    <name evidence="4" type="primary">dprA</name>
    <name evidence="4" type="ORF">NE535_13690</name>
</gene>
<evidence type="ECO:0000256" key="1">
    <source>
        <dbReference type="ARBA" id="ARBA00006525"/>
    </source>
</evidence>
<dbReference type="NCBIfam" id="TIGR00732">
    <property type="entry name" value="dprA"/>
    <property type="match status" value="1"/>
</dbReference>
<keyword evidence="5" id="KW-1185">Reference proteome</keyword>
<dbReference type="Gene3D" id="3.40.50.450">
    <property type="match status" value="1"/>
</dbReference>
<reference evidence="4" key="1">
    <citation type="journal article" date="2023" name="Int. J. Syst. Evol. Microbiol.">
        <title>&lt;i&gt;Shewanella septentrionalis&lt;/i&gt; sp. nov. and &lt;i&gt;Shewanella holmiensis&lt;/i&gt; sp. nov., isolated from Baltic Sea water and sediments.</title>
        <authorList>
            <person name="Martin-Rodriguez A.J."/>
            <person name="Thorell K."/>
            <person name="Joffre E."/>
            <person name="Jensie-Markopoulos S."/>
            <person name="Moore E.R.B."/>
            <person name="Sjoling A."/>
        </authorList>
    </citation>
    <scope>NUCLEOTIDE SEQUENCE</scope>
    <source>
        <strain evidence="4">SP1S2-7</strain>
    </source>
</reference>
<evidence type="ECO:0000259" key="3">
    <source>
        <dbReference type="Pfam" id="PF17782"/>
    </source>
</evidence>
<protein>
    <submittedName>
        <fullName evidence="4">DNA-processing protein DprA</fullName>
    </submittedName>
</protein>
<dbReference type="GO" id="GO:0009294">
    <property type="term" value="P:DNA-mediated transformation"/>
    <property type="evidence" value="ECO:0007669"/>
    <property type="project" value="InterPro"/>
</dbReference>
<evidence type="ECO:0000313" key="4">
    <source>
        <dbReference type="EMBL" id="MCT7942840.1"/>
    </source>
</evidence>
<dbReference type="SUPFAM" id="SSF102405">
    <property type="entry name" value="MCP/YpsA-like"/>
    <property type="match status" value="1"/>
</dbReference>
<dbReference type="PANTHER" id="PTHR43022:SF1">
    <property type="entry name" value="PROTEIN SMF"/>
    <property type="match status" value="1"/>
</dbReference>
<comment type="similarity">
    <text evidence="1">Belongs to the DprA/Smf family.</text>
</comment>
<name>A0A9X2WP49_9GAMM</name>
<dbReference type="Proteomes" id="UP001155546">
    <property type="component" value="Unassembled WGS sequence"/>
</dbReference>
<dbReference type="PANTHER" id="PTHR43022">
    <property type="entry name" value="PROTEIN SMF"/>
    <property type="match status" value="1"/>
</dbReference>
<dbReference type="Pfam" id="PF17782">
    <property type="entry name" value="WHD_DprA"/>
    <property type="match status" value="1"/>
</dbReference>
<dbReference type="PROSITE" id="PS51257">
    <property type="entry name" value="PROKAR_LIPOPROTEIN"/>
    <property type="match status" value="1"/>
</dbReference>
<evidence type="ECO:0000313" key="5">
    <source>
        <dbReference type="Proteomes" id="UP001155546"/>
    </source>
</evidence>
<feature type="domain" description="Smf/DprA SLOG" evidence="2">
    <location>
        <begin position="49"/>
        <end position="257"/>
    </location>
</feature>
<dbReference type="InterPro" id="IPR057666">
    <property type="entry name" value="DrpA_SLOG"/>
</dbReference>
<dbReference type="Gene3D" id="1.10.10.10">
    <property type="entry name" value="Winged helix-like DNA-binding domain superfamily/Winged helix DNA-binding domain"/>
    <property type="match status" value="1"/>
</dbReference>
<sequence length="342" mass="37161">MDVEELRQRLQFEPSALPLSSHTLQACVIDFDKVDNALDWLEKDDNHHLICLSDPHYPPLLQQIYDPPSVLFIKGNLNALLPPSIAIVGSRSMSLHGADTAANLAISLSNQGFSITSGMAAGIDGAAHKAVVANNGMTLAVLGCGVDVIYPKRHKALYDNIQQNGCVISEFWPNVSPLAGHFPRRNRIVSGLSLGTVVVEAARKSGSLITARLAMEQNREVFAVPGSTVAGFHQGCHDLIKNGAKLVENAADIIEELGCLSQYHLEQLHQRHYIQDNEMSNLPFPSQLASLLTSVGYETTTIDAVVEHSGKPIDLVLVQLLELELQGWVTVVPGGYVRLKRS</sequence>